<organism evidence="1 2">
    <name type="scientific">Triticum urartu</name>
    <name type="common">Red wild einkorn</name>
    <name type="synonym">Crithodium urartu</name>
    <dbReference type="NCBI Taxonomy" id="4572"/>
    <lineage>
        <taxon>Eukaryota</taxon>
        <taxon>Viridiplantae</taxon>
        <taxon>Streptophyta</taxon>
        <taxon>Embryophyta</taxon>
        <taxon>Tracheophyta</taxon>
        <taxon>Spermatophyta</taxon>
        <taxon>Magnoliopsida</taxon>
        <taxon>Liliopsida</taxon>
        <taxon>Poales</taxon>
        <taxon>Poaceae</taxon>
        <taxon>BOP clade</taxon>
        <taxon>Pooideae</taxon>
        <taxon>Triticodae</taxon>
        <taxon>Triticeae</taxon>
        <taxon>Triticinae</taxon>
        <taxon>Triticum</taxon>
    </lineage>
</organism>
<protein>
    <submittedName>
        <fullName evidence="1">Uncharacterized protein</fullName>
    </submittedName>
</protein>
<dbReference type="EnsemblPlants" id="TuG1812G0300001740.01.T03">
    <property type="protein sequence ID" value="TuG1812G0300001740.01.T03"/>
    <property type="gene ID" value="TuG1812G0300001740.01"/>
</dbReference>
<evidence type="ECO:0000313" key="2">
    <source>
        <dbReference type="Proteomes" id="UP000015106"/>
    </source>
</evidence>
<accession>A0A8R7TT61</accession>
<reference evidence="1" key="3">
    <citation type="submission" date="2022-06" db="UniProtKB">
        <authorList>
            <consortium name="EnsemblPlants"/>
        </authorList>
    </citation>
    <scope>IDENTIFICATION</scope>
</reference>
<proteinExistence type="predicted"/>
<name>A0A8R7TT61_TRIUA</name>
<dbReference type="Gramene" id="TuG1812G0300001740.01.T03">
    <property type="protein sequence ID" value="TuG1812G0300001740.01.T03"/>
    <property type="gene ID" value="TuG1812G0300001740.01"/>
</dbReference>
<dbReference type="Proteomes" id="UP000015106">
    <property type="component" value="Chromosome 3"/>
</dbReference>
<reference evidence="2" key="1">
    <citation type="journal article" date="2013" name="Nature">
        <title>Draft genome of the wheat A-genome progenitor Triticum urartu.</title>
        <authorList>
            <person name="Ling H.Q."/>
            <person name="Zhao S."/>
            <person name="Liu D."/>
            <person name="Wang J."/>
            <person name="Sun H."/>
            <person name="Zhang C."/>
            <person name="Fan H."/>
            <person name="Li D."/>
            <person name="Dong L."/>
            <person name="Tao Y."/>
            <person name="Gao C."/>
            <person name="Wu H."/>
            <person name="Li Y."/>
            <person name="Cui Y."/>
            <person name="Guo X."/>
            <person name="Zheng S."/>
            <person name="Wang B."/>
            <person name="Yu K."/>
            <person name="Liang Q."/>
            <person name="Yang W."/>
            <person name="Lou X."/>
            <person name="Chen J."/>
            <person name="Feng M."/>
            <person name="Jian J."/>
            <person name="Zhang X."/>
            <person name="Luo G."/>
            <person name="Jiang Y."/>
            <person name="Liu J."/>
            <person name="Wang Z."/>
            <person name="Sha Y."/>
            <person name="Zhang B."/>
            <person name="Wu H."/>
            <person name="Tang D."/>
            <person name="Shen Q."/>
            <person name="Xue P."/>
            <person name="Zou S."/>
            <person name="Wang X."/>
            <person name="Liu X."/>
            <person name="Wang F."/>
            <person name="Yang Y."/>
            <person name="An X."/>
            <person name="Dong Z."/>
            <person name="Zhang K."/>
            <person name="Zhang X."/>
            <person name="Luo M.C."/>
            <person name="Dvorak J."/>
            <person name="Tong Y."/>
            <person name="Wang J."/>
            <person name="Yang H."/>
            <person name="Li Z."/>
            <person name="Wang D."/>
            <person name="Zhang A."/>
            <person name="Wang J."/>
        </authorList>
    </citation>
    <scope>NUCLEOTIDE SEQUENCE</scope>
    <source>
        <strain evidence="2">cv. G1812</strain>
    </source>
</reference>
<dbReference type="AlphaFoldDB" id="A0A8R7TT61"/>
<reference evidence="1" key="2">
    <citation type="submission" date="2018-03" db="EMBL/GenBank/DDBJ databases">
        <title>The Triticum urartu genome reveals the dynamic nature of wheat genome evolution.</title>
        <authorList>
            <person name="Ling H."/>
            <person name="Ma B."/>
            <person name="Shi X."/>
            <person name="Liu H."/>
            <person name="Dong L."/>
            <person name="Sun H."/>
            <person name="Cao Y."/>
            <person name="Gao Q."/>
            <person name="Zheng S."/>
            <person name="Li Y."/>
            <person name="Yu Y."/>
            <person name="Du H."/>
            <person name="Qi M."/>
            <person name="Li Y."/>
            <person name="Yu H."/>
            <person name="Cui Y."/>
            <person name="Wang N."/>
            <person name="Chen C."/>
            <person name="Wu H."/>
            <person name="Zhao Y."/>
            <person name="Zhang J."/>
            <person name="Li Y."/>
            <person name="Zhou W."/>
            <person name="Zhang B."/>
            <person name="Hu W."/>
            <person name="Eijk M."/>
            <person name="Tang J."/>
            <person name="Witsenboer H."/>
            <person name="Zhao S."/>
            <person name="Li Z."/>
            <person name="Zhang A."/>
            <person name="Wang D."/>
            <person name="Liang C."/>
        </authorList>
    </citation>
    <scope>NUCLEOTIDE SEQUENCE [LARGE SCALE GENOMIC DNA]</scope>
    <source>
        <strain evidence="1">cv. G1812</strain>
    </source>
</reference>
<keyword evidence="2" id="KW-1185">Reference proteome</keyword>
<sequence>MNYHMNFPSSNGRVAQDVGGGDEGNLYWDVVAEPQDLRLDELLDLGLDETSDLGLPLVFMAEHEHVCLWC</sequence>
<evidence type="ECO:0000313" key="1">
    <source>
        <dbReference type="EnsemblPlants" id="TuG1812G0300001740.01.T03"/>
    </source>
</evidence>